<feature type="compositionally biased region" description="Polar residues" evidence="1">
    <location>
        <begin position="1276"/>
        <end position="1302"/>
    </location>
</feature>
<feature type="region of interest" description="Disordered" evidence="1">
    <location>
        <begin position="684"/>
        <end position="703"/>
    </location>
</feature>
<feature type="compositionally biased region" description="Polar residues" evidence="1">
    <location>
        <begin position="55"/>
        <end position="68"/>
    </location>
</feature>
<dbReference type="PANTHER" id="PTHR14445">
    <property type="entry name" value="GRB10 INTERACTING GYF PROTEIN"/>
    <property type="match status" value="1"/>
</dbReference>
<feature type="region of interest" description="Disordered" evidence="1">
    <location>
        <begin position="1125"/>
        <end position="1192"/>
    </location>
</feature>
<dbReference type="SUPFAM" id="SSF55277">
    <property type="entry name" value="GYF domain"/>
    <property type="match status" value="1"/>
</dbReference>
<evidence type="ECO:0000313" key="4">
    <source>
        <dbReference type="Proteomes" id="UP000285405"/>
    </source>
</evidence>
<accession>A0A420HM30</accession>
<feature type="region of interest" description="Disordered" evidence="1">
    <location>
        <begin position="435"/>
        <end position="456"/>
    </location>
</feature>
<feature type="domain" description="GYF" evidence="2">
    <location>
        <begin position="718"/>
        <end position="766"/>
    </location>
</feature>
<feature type="region of interest" description="Disordered" evidence="1">
    <location>
        <begin position="983"/>
        <end position="1087"/>
    </location>
</feature>
<feature type="compositionally biased region" description="Basic and acidic residues" evidence="1">
    <location>
        <begin position="1009"/>
        <end position="1027"/>
    </location>
</feature>
<proteinExistence type="predicted"/>
<evidence type="ECO:0000259" key="2">
    <source>
        <dbReference type="PROSITE" id="PS50829"/>
    </source>
</evidence>
<name>A0A420HM30_9PEZI</name>
<evidence type="ECO:0000256" key="1">
    <source>
        <dbReference type="SAM" id="MobiDB-lite"/>
    </source>
</evidence>
<feature type="region of interest" description="Disordered" evidence="1">
    <location>
        <begin position="184"/>
        <end position="249"/>
    </location>
</feature>
<dbReference type="Pfam" id="PF02213">
    <property type="entry name" value="GYF"/>
    <property type="match status" value="1"/>
</dbReference>
<feature type="region of interest" description="Disordered" evidence="1">
    <location>
        <begin position="639"/>
        <end position="665"/>
    </location>
</feature>
<dbReference type="PROSITE" id="PS50829">
    <property type="entry name" value="GYF"/>
    <property type="match status" value="1"/>
</dbReference>
<dbReference type="SMART" id="SM00444">
    <property type="entry name" value="GYF"/>
    <property type="match status" value="1"/>
</dbReference>
<protein>
    <submittedName>
        <fullName evidence="3">Putative gyf domain-containing protein</fullName>
    </submittedName>
</protein>
<dbReference type="InterPro" id="IPR003169">
    <property type="entry name" value="GYF"/>
</dbReference>
<feature type="region of interest" description="Disordered" evidence="1">
    <location>
        <begin position="121"/>
        <end position="141"/>
    </location>
</feature>
<feature type="compositionally biased region" description="Low complexity" evidence="1">
    <location>
        <begin position="1303"/>
        <end position="1319"/>
    </location>
</feature>
<evidence type="ECO:0000313" key="3">
    <source>
        <dbReference type="EMBL" id="RKF58490.1"/>
    </source>
</evidence>
<dbReference type="Gene3D" id="3.30.1490.40">
    <property type="match status" value="1"/>
</dbReference>
<feature type="compositionally biased region" description="Basic and acidic residues" evidence="1">
    <location>
        <begin position="1129"/>
        <end position="1143"/>
    </location>
</feature>
<feature type="compositionally biased region" description="Polar residues" evidence="1">
    <location>
        <begin position="185"/>
        <end position="244"/>
    </location>
</feature>
<feature type="region of interest" description="Disordered" evidence="1">
    <location>
        <begin position="1393"/>
        <end position="1442"/>
    </location>
</feature>
<feature type="region of interest" description="Disordered" evidence="1">
    <location>
        <begin position="1"/>
        <end position="68"/>
    </location>
</feature>
<feature type="region of interest" description="Disordered" evidence="1">
    <location>
        <begin position="362"/>
        <end position="387"/>
    </location>
</feature>
<dbReference type="OrthoDB" id="48509at2759"/>
<sequence>MPSQMPSTFAAAAGHGSACDIRSGGKSETRGNADWARKESKLAINGTLTLRRPLTNPSSQISAQGETQVQNEQESLNLEQSMYESSNDFRYSKQELLEIYKRQIEPGAADRGSVSHLFADSWAPGESIGSSGGASRGNNGDVKNLHAPDICWDFLGDTQPVGLEEMSEEEKKLFMADINSPFKPASQNLKDSSFNGRKSSFSHGQGPGSFNHQSSPVYSRTSTRRQQTNDQTISAVFSPNSATRFSRDEQSPFYTRKFDKKDGADERCDDSKSCLPLSGLIRGSNFGSTLSVGQLSPWASPSNTATSPMGAFGNFALSDTSSSVPNDKILVNPRVESRFFQTTPKETLEDTSKPLEISWRPRQRTDTDPFSDEVPNESIVNGGDDNGNLIQRFSGFDALDRENTNEKETSEMPSFHDALKHEQNHHTPSVINIQAEPLSPSDTNPYRSPLGPQKDRKQFDTDLYDADAHIPDRAQVLGGILENDQSTYGILSRGFPNTTFDGSDRSQTSSAAGSRGISQLGGLPSLGTIGVMSGWPATSGTNMGVSDRENSSGFPSAFGNSIFNNVGDVHSPGHTSITGKFGPVNNPSVPTTRGSKLGSLFPASLQAQMQTIESEVSGESESRQNAAFGVIARNSFTPSRDLDSPIRSSRHGCEDPFPSSENSRSIVTIPTPEMIQVPTVSAFKNSSQQNNQHTLASDSVPNQQLPTTQQRMMVMPDRMRWLYLDPQGQVQGPFSGLEMHDWYKASFFTPDLSVKKIEDGDFEPLGQLIRRIGNSREPFLVPQIGIPHGQPSAQTGAVFTSPVAGHCPGSAQPGAVQPPFANSFPSFGTTLTAEQQNNLERRKQEEQYLMARQREFLAQQQVNMKQMQMNGLQSVLHHSSLHNLQGPTGFGGIPSPMGIQQQPHLTSGPGFFDSMSRHAPNIAMPGEFYREDDLSRLATRDRQGQQVSAIFGQPDTQNHVPTVEDIDFDARIQEFEKLREQTELEECAQSHPTAQKPKETTETPQKLKLKSEEQALPEQKGDSDTKSPETLPVRSKVLQNSSSKHLQAETSQKDSPWAKFNSSLPLPFPPPQVKSSEEQVSSVDNSKLPEILNSKSYPLTRKPETVAVKSIAPWAKDPIELPKPISLKETSEAEAKKAAKAEETAAAARRANIEQEARSNSSQITPALPPGLPATATWASNPSPQSAPAKSVWANPITQTQTTTIKQKTLADIQREEELRKKKLAAASTANQPSVIAHGAKRYADLASKANSNKTPAGGPAWFTVGAGGKIKVPTGPSSPQVSGARSASAHTMTLPTRVNSKTTTPAARSATASATNNVATARDELTRWAKATLEKSLNPGINVNEFVAMLSSFPSEPSIIADSIYSQSQTLNGNDFAIEFIRRRNNAEKGIFEPGIPGSGPAFSATNDKTGGWSEVAKKGPPKEEPAASFKLVPNKKKDRK</sequence>
<organism evidence="3 4">
    <name type="scientific">Golovinomyces cichoracearum</name>
    <dbReference type="NCBI Taxonomy" id="62708"/>
    <lineage>
        <taxon>Eukaryota</taxon>
        <taxon>Fungi</taxon>
        <taxon>Dikarya</taxon>
        <taxon>Ascomycota</taxon>
        <taxon>Pezizomycotina</taxon>
        <taxon>Leotiomycetes</taxon>
        <taxon>Erysiphales</taxon>
        <taxon>Erysiphaceae</taxon>
        <taxon>Golovinomyces</taxon>
    </lineage>
</organism>
<dbReference type="CDD" id="cd00072">
    <property type="entry name" value="GYF"/>
    <property type="match status" value="1"/>
</dbReference>
<comment type="caution">
    <text evidence="3">The sequence shown here is derived from an EMBL/GenBank/DDBJ whole genome shotgun (WGS) entry which is preliminary data.</text>
</comment>
<dbReference type="EMBL" id="MCBR01018260">
    <property type="protein sequence ID" value="RKF58490.1"/>
    <property type="molecule type" value="Genomic_DNA"/>
</dbReference>
<dbReference type="GO" id="GO:0005829">
    <property type="term" value="C:cytosol"/>
    <property type="evidence" value="ECO:0007669"/>
    <property type="project" value="TreeGrafter"/>
</dbReference>
<feature type="region of interest" description="Disordered" evidence="1">
    <location>
        <begin position="1275"/>
        <end position="1319"/>
    </location>
</feature>
<feature type="region of interest" description="Disordered" evidence="1">
    <location>
        <begin position="497"/>
        <end position="519"/>
    </location>
</feature>
<dbReference type="PANTHER" id="PTHR14445:SF36">
    <property type="entry name" value="FI03272P-RELATED"/>
    <property type="match status" value="1"/>
</dbReference>
<feature type="compositionally biased region" description="Basic and acidic residues" evidence="1">
    <location>
        <begin position="23"/>
        <end position="41"/>
    </location>
</feature>
<dbReference type="InterPro" id="IPR051640">
    <property type="entry name" value="GRB10-interact_GYF"/>
</dbReference>
<feature type="compositionally biased region" description="Polar residues" evidence="1">
    <location>
        <begin position="497"/>
        <end position="512"/>
    </location>
</feature>
<dbReference type="Proteomes" id="UP000285405">
    <property type="component" value="Unassembled WGS sequence"/>
</dbReference>
<feature type="compositionally biased region" description="Basic and acidic residues" evidence="1">
    <location>
        <begin position="1417"/>
        <end position="1427"/>
    </location>
</feature>
<gene>
    <name evidence="3" type="ORF">GcC1_182003</name>
</gene>
<feature type="compositionally biased region" description="Polar residues" evidence="1">
    <location>
        <begin position="1037"/>
        <end position="1054"/>
    </location>
</feature>
<reference evidence="3 4" key="1">
    <citation type="journal article" date="2018" name="BMC Genomics">
        <title>Comparative genome analyses reveal sequence features reflecting distinct modes of host-adaptation between dicot and monocot powdery mildew.</title>
        <authorList>
            <person name="Wu Y."/>
            <person name="Ma X."/>
            <person name="Pan Z."/>
            <person name="Kale S.D."/>
            <person name="Song Y."/>
            <person name="King H."/>
            <person name="Zhang Q."/>
            <person name="Presley C."/>
            <person name="Deng X."/>
            <person name="Wei C.I."/>
            <person name="Xiao S."/>
        </authorList>
    </citation>
    <scope>NUCLEOTIDE SEQUENCE [LARGE SCALE GENOMIC DNA]</scope>
    <source>
        <strain evidence="3">UCSC1</strain>
    </source>
</reference>
<dbReference type="InterPro" id="IPR035445">
    <property type="entry name" value="GYF-like_dom_sf"/>
</dbReference>